<organism evidence="1 2">
    <name type="scientific">Natronosporangium hydrolyticum</name>
    <dbReference type="NCBI Taxonomy" id="2811111"/>
    <lineage>
        <taxon>Bacteria</taxon>
        <taxon>Bacillati</taxon>
        <taxon>Actinomycetota</taxon>
        <taxon>Actinomycetes</taxon>
        <taxon>Micromonosporales</taxon>
        <taxon>Micromonosporaceae</taxon>
        <taxon>Natronosporangium</taxon>
    </lineage>
</organism>
<sequence length="83" mass="9222">MNWGDGGTTGAVNFYLALVYAVAGEIPPIPPPAVGDDPRSMFGWLRRQQGAEVGWEWPVVVQRVAEDKPLREAVTETSRERNR</sequence>
<dbReference type="EMBL" id="CP070499">
    <property type="protein sequence ID" value="QSB14606.1"/>
    <property type="molecule type" value="Genomic_DNA"/>
</dbReference>
<protein>
    <submittedName>
        <fullName evidence="1">Uncharacterized protein</fullName>
    </submittedName>
</protein>
<dbReference type="KEGG" id="nhy:JQS43_24575"/>
<keyword evidence="2" id="KW-1185">Reference proteome</keyword>
<accession>A0A895YJ35</accession>
<dbReference type="Proteomes" id="UP000662857">
    <property type="component" value="Chromosome"/>
</dbReference>
<name>A0A895YJ35_9ACTN</name>
<dbReference type="AlphaFoldDB" id="A0A895YJ35"/>
<evidence type="ECO:0000313" key="2">
    <source>
        <dbReference type="Proteomes" id="UP000662857"/>
    </source>
</evidence>
<evidence type="ECO:0000313" key="1">
    <source>
        <dbReference type="EMBL" id="QSB14606.1"/>
    </source>
</evidence>
<gene>
    <name evidence="1" type="ORF">JQS43_24575</name>
</gene>
<reference evidence="1" key="1">
    <citation type="submission" date="2021-02" db="EMBL/GenBank/DDBJ databases">
        <title>Natrosporangium hydrolyticum gen. nov., sp. nov, a haloalkaliphilic actinobacterium from a soda solonchak soil.</title>
        <authorList>
            <person name="Sorokin D.Y."/>
            <person name="Khijniak T.V."/>
            <person name="Zakharycheva A.P."/>
            <person name="Boueva O.V."/>
            <person name="Ariskina E.V."/>
            <person name="Hahnke R.L."/>
            <person name="Bunk B."/>
            <person name="Sproer C."/>
            <person name="Schumann P."/>
            <person name="Evtushenko L.I."/>
            <person name="Kublanov I.V."/>
        </authorList>
    </citation>
    <scope>NUCLEOTIDE SEQUENCE</scope>
    <source>
        <strain evidence="1">DSM 106523</strain>
    </source>
</reference>
<dbReference type="RefSeq" id="WP_239676750.1">
    <property type="nucleotide sequence ID" value="NZ_CP070499.1"/>
</dbReference>
<proteinExistence type="predicted"/>